<dbReference type="HOGENOM" id="CLU_2155082_0_0_9"/>
<comment type="caution">
    <text evidence="1">The sequence shown here is derived from an EMBL/GenBank/DDBJ whole genome shotgun (WGS) entry which is preliminary data.</text>
</comment>
<evidence type="ECO:0000313" key="1">
    <source>
        <dbReference type="EMBL" id="EHE99993.1"/>
    </source>
</evidence>
<proteinExistence type="predicted"/>
<dbReference type="EMBL" id="ADLJ01000007">
    <property type="protein sequence ID" value="EHE99993.1"/>
    <property type="molecule type" value="Genomic_DNA"/>
</dbReference>
<dbReference type="Proteomes" id="UP000003763">
    <property type="component" value="Unassembled WGS sequence"/>
</dbReference>
<protein>
    <submittedName>
        <fullName evidence="1">Uncharacterized protein</fullName>
    </submittedName>
</protein>
<dbReference type="PATRIC" id="fig|742733.3.peg.932"/>
<evidence type="ECO:0000313" key="2">
    <source>
        <dbReference type="Proteomes" id="UP000003763"/>
    </source>
</evidence>
<dbReference type="RefSeq" id="WP_007859613.1">
    <property type="nucleotide sequence ID" value="NZ_JH376420.1"/>
</dbReference>
<sequence length="112" mass="13044">MKDFLESAKAFSIPHEAWFGETSAKLFSKHPYLMIGFYYENDGTEGEFEIVWDSIGIRLKAYDDSWEALSKMPELIKLMAEIDHNKEQPSITEFSARLKKLGYKDITERVRS</sequence>
<reference evidence="1 2" key="1">
    <citation type="submission" date="2011-08" db="EMBL/GenBank/DDBJ databases">
        <title>The Genome Sequence of Clostridium citroniae WAL-17108.</title>
        <authorList>
            <consortium name="The Broad Institute Genome Sequencing Platform"/>
            <person name="Earl A."/>
            <person name="Ward D."/>
            <person name="Feldgarden M."/>
            <person name="Gevers D."/>
            <person name="Finegold S.M."/>
            <person name="Summanen P.H."/>
            <person name="Molitoris D.R."/>
            <person name="Vaisanen M.L."/>
            <person name="Daigneault M."/>
            <person name="Allen-Vercoe E."/>
            <person name="Young S.K."/>
            <person name="Zeng Q."/>
            <person name="Gargeya S."/>
            <person name="Fitzgerald M."/>
            <person name="Haas B."/>
            <person name="Abouelleil A."/>
            <person name="Alvarado L."/>
            <person name="Arachchi H.M."/>
            <person name="Berlin A."/>
            <person name="Brown A."/>
            <person name="Chapman S.B."/>
            <person name="Chen Z."/>
            <person name="Dunbar C."/>
            <person name="Freedman E."/>
            <person name="Gearin G."/>
            <person name="Gellesch M."/>
            <person name="Goldberg J."/>
            <person name="Griggs A."/>
            <person name="Gujja S."/>
            <person name="Heiman D."/>
            <person name="Howarth C."/>
            <person name="Larson L."/>
            <person name="Lui A."/>
            <person name="MacDonald P.J.P."/>
            <person name="Montmayeur A."/>
            <person name="Murphy C."/>
            <person name="Neiman D."/>
            <person name="Pearson M."/>
            <person name="Priest M."/>
            <person name="Roberts A."/>
            <person name="Saif S."/>
            <person name="Shea T."/>
            <person name="Shenoy N."/>
            <person name="Sisk P."/>
            <person name="Stolte C."/>
            <person name="Sykes S."/>
            <person name="Wortman J."/>
            <person name="Nusbaum C."/>
            <person name="Birren B."/>
        </authorList>
    </citation>
    <scope>NUCLEOTIDE SEQUENCE [LARGE SCALE GENOMIC DNA]</scope>
    <source>
        <strain evidence="1 2">WAL-17108</strain>
    </source>
</reference>
<organism evidence="1 2">
    <name type="scientific">[Clostridium] citroniae WAL-17108</name>
    <dbReference type="NCBI Taxonomy" id="742733"/>
    <lineage>
        <taxon>Bacteria</taxon>
        <taxon>Bacillati</taxon>
        <taxon>Bacillota</taxon>
        <taxon>Clostridia</taxon>
        <taxon>Lachnospirales</taxon>
        <taxon>Lachnospiraceae</taxon>
        <taxon>Enterocloster</taxon>
    </lineage>
</organism>
<name>G5HEN5_9FIRM</name>
<gene>
    <name evidence="1" type="ORF">HMPREF9469_00908</name>
</gene>
<accession>G5HEN5</accession>
<dbReference type="AlphaFoldDB" id="G5HEN5"/>